<accession>A0A0F9F928</accession>
<dbReference type="AlphaFoldDB" id="A0A0F9F928"/>
<sequence length="607" mass="68429">MPRRTRAEMQEALELERINQRDQWQREWGPYLNRLTTRMEQKYAERNRRILEVYNRRFLLRKPPLPETFKATQADLRFPFVNDVLRRAAAVVGQNPPRSHVNPAKGKLNQKNADLRENWWEAARKRMFEGKHTWGKITDALPSDGMAVWKILRDEHEFGVVMRREGEDAKSFNARAEESRRENFPIQWEFVPSVSYMPVSETAVLEITTREFLPVALHFGLSIDHEGKIGFGRVGEIVGRPSVYPGTQNTTNYPDTVKVTEYWDGEHYVYMVRDFVVRVGTHDYGRPPYFEVPFAVTASMAPEDNGLSLAYAMLSLQDNMDDLATRKMAWTFLASFPGMDAEPLFEDTPPLPDGTVLKWEAGKHPYAAGHKVSWKMPPPVGQDLNDLMVMLKDILDTIGIAPILQGIPVGANTSNAAVQSMVAVARSVFGPGMQNLAQALDESAKFVMQLVEKGGQKIPVWHKGLDEWLELGPDDIDGYYEFEHKLEPMIPAERMSKMMVTADLQSRKLMSRRRAMEEGEGIEDPTREIDDIYVEGLDDDPTLKQMEIGQIAAQIQADPRFIQPGTPENASAGAGGSGVPVVAGLQQELQPGMGVPERPPGIGRNNS</sequence>
<evidence type="ECO:0000313" key="2">
    <source>
        <dbReference type="EMBL" id="KKL82879.1"/>
    </source>
</evidence>
<gene>
    <name evidence="2" type="ORF">LCGC14_1980370</name>
</gene>
<evidence type="ECO:0000256" key="1">
    <source>
        <dbReference type="SAM" id="MobiDB-lite"/>
    </source>
</evidence>
<protein>
    <recommendedName>
        <fullName evidence="3">Portal protein</fullName>
    </recommendedName>
</protein>
<proteinExistence type="predicted"/>
<reference evidence="2" key="1">
    <citation type="journal article" date="2015" name="Nature">
        <title>Complex archaea that bridge the gap between prokaryotes and eukaryotes.</title>
        <authorList>
            <person name="Spang A."/>
            <person name="Saw J.H."/>
            <person name="Jorgensen S.L."/>
            <person name="Zaremba-Niedzwiedzka K."/>
            <person name="Martijn J."/>
            <person name="Lind A.E."/>
            <person name="van Eijk R."/>
            <person name="Schleper C."/>
            <person name="Guy L."/>
            <person name="Ettema T.J."/>
        </authorList>
    </citation>
    <scope>NUCLEOTIDE SEQUENCE</scope>
</reference>
<comment type="caution">
    <text evidence="2">The sequence shown here is derived from an EMBL/GenBank/DDBJ whole genome shotgun (WGS) entry which is preliminary data.</text>
</comment>
<evidence type="ECO:0008006" key="3">
    <source>
        <dbReference type="Google" id="ProtNLM"/>
    </source>
</evidence>
<name>A0A0F9F928_9ZZZZ</name>
<dbReference type="EMBL" id="LAZR01022148">
    <property type="protein sequence ID" value="KKL82879.1"/>
    <property type="molecule type" value="Genomic_DNA"/>
</dbReference>
<feature type="region of interest" description="Disordered" evidence="1">
    <location>
        <begin position="562"/>
        <end position="607"/>
    </location>
</feature>
<organism evidence="2">
    <name type="scientific">marine sediment metagenome</name>
    <dbReference type="NCBI Taxonomy" id="412755"/>
    <lineage>
        <taxon>unclassified sequences</taxon>
        <taxon>metagenomes</taxon>
        <taxon>ecological metagenomes</taxon>
    </lineage>
</organism>